<gene>
    <name evidence="2" type="ORF">H6G03_04535</name>
</gene>
<dbReference type="Proteomes" id="UP000641646">
    <property type="component" value="Unassembled WGS sequence"/>
</dbReference>
<evidence type="ECO:0000313" key="2">
    <source>
        <dbReference type="EMBL" id="MBD2180382.1"/>
    </source>
</evidence>
<proteinExistence type="predicted"/>
<keyword evidence="1" id="KW-0472">Membrane</keyword>
<keyword evidence="1" id="KW-1133">Transmembrane helix</keyword>
<keyword evidence="3" id="KW-1185">Reference proteome</keyword>
<dbReference type="RefSeq" id="WP_190462532.1">
    <property type="nucleotide sequence ID" value="NZ_JACJPW010000008.1"/>
</dbReference>
<evidence type="ECO:0000313" key="3">
    <source>
        <dbReference type="Proteomes" id="UP000641646"/>
    </source>
</evidence>
<accession>A0A926ZFS1</accession>
<evidence type="ECO:0000256" key="1">
    <source>
        <dbReference type="SAM" id="Phobius"/>
    </source>
</evidence>
<protein>
    <submittedName>
        <fullName evidence="2">Ssl1498 family light-harvesting-like protein</fullName>
    </submittedName>
</protein>
<sequence length="56" mass="6086">MSYTKEESGLLNNFAIEPKMYVADYPTKAQQRGYLFQGLGAIVLLAGVVLTAFAVS</sequence>
<keyword evidence="1" id="KW-0812">Transmembrane</keyword>
<dbReference type="NCBIfam" id="NF033486">
    <property type="entry name" value="harvest_ssl1498"/>
    <property type="match status" value="1"/>
</dbReference>
<reference evidence="2" key="2">
    <citation type="submission" date="2020-08" db="EMBL/GenBank/DDBJ databases">
        <authorList>
            <person name="Chen M."/>
            <person name="Teng W."/>
            <person name="Zhao L."/>
            <person name="Hu C."/>
            <person name="Zhou Y."/>
            <person name="Han B."/>
            <person name="Song L."/>
            <person name="Shu W."/>
        </authorList>
    </citation>
    <scope>NUCLEOTIDE SEQUENCE</scope>
    <source>
        <strain evidence="2">FACHB-1375</strain>
    </source>
</reference>
<dbReference type="AlphaFoldDB" id="A0A926ZFS1"/>
<reference evidence="2" key="1">
    <citation type="journal article" date="2015" name="ISME J.">
        <title>Draft Genome Sequence of Streptomyces incarnatus NRRL8089, which Produces the Nucleoside Antibiotic Sinefungin.</title>
        <authorList>
            <person name="Oshima K."/>
            <person name="Hattori M."/>
            <person name="Shimizu H."/>
            <person name="Fukuda K."/>
            <person name="Nemoto M."/>
            <person name="Inagaki K."/>
            <person name="Tamura T."/>
        </authorList>
    </citation>
    <scope>NUCLEOTIDE SEQUENCE</scope>
    <source>
        <strain evidence="2">FACHB-1375</strain>
    </source>
</reference>
<name>A0A926ZFS1_9CYAN</name>
<feature type="transmembrane region" description="Helical" evidence="1">
    <location>
        <begin position="34"/>
        <end position="55"/>
    </location>
</feature>
<dbReference type="InterPro" id="IPR048028">
    <property type="entry name" value="Psb34-like"/>
</dbReference>
<organism evidence="2 3">
    <name type="scientific">Aerosakkonema funiforme FACHB-1375</name>
    <dbReference type="NCBI Taxonomy" id="2949571"/>
    <lineage>
        <taxon>Bacteria</taxon>
        <taxon>Bacillati</taxon>
        <taxon>Cyanobacteriota</taxon>
        <taxon>Cyanophyceae</taxon>
        <taxon>Oscillatoriophycideae</taxon>
        <taxon>Aerosakkonematales</taxon>
        <taxon>Aerosakkonemataceae</taxon>
        <taxon>Aerosakkonema</taxon>
    </lineage>
</organism>
<dbReference type="Pfam" id="PF26394">
    <property type="entry name" value="Psb34"/>
    <property type="match status" value="1"/>
</dbReference>
<dbReference type="EMBL" id="JACJPW010000008">
    <property type="protein sequence ID" value="MBD2180382.1"/>
    <property type="molecule type" value="Genomic_DNA"/>
</dbReference>
<comment type="caution">
    <text evidence="2">The sequence shown here is derived from an EMBL/GenBank/DDBJ whole genome shotgun (WGS) entry which is preliminary data.</text>
</comment>